<dbReference type="PIRSF" id="PIRSF017292">
    <property type="entry name" value="UCP017292_Znf_CHY"/>
    <property type="match status" value="1"/>
</dbReference>
<dbReference type="InterPro" id="IPR052604">
    <property type="entry name" value="Mito_Tim_assembly_helper"/>
</dbReference>
<evidence type="ECO:0000256" key="2">
    <source>
        <dbReference type="ARBA" id="ARBA00022771"/>
    </source>
</evidence>
<dbReference type="OrthoDB" id="882119at2"/>
<organism evidence="5 6">
    <name type="scientific">Domibacillus aminovorans</name>
    <dbReference type="NCBI Taxonomy" id="29332"/>
    <lineage>
        <taxon>Bacteria</taxon>
        <taxon>Bacillati</taxon>
        <taxon>Bacillota</taxon>
        <taxon>Bacilli</taxon>
        <taxon>Bacillales</taxon>
        <taxon>Bacillaceae</taxon>
        <taxon>Domibacillus</taxon>
    </lineage>
</organism>
<dbReference type="SUPFAM" id="SSF161219">
    <property type="entry name" value="CHY zinc finger-like"/>
    <property type="match status" value="1"/>
</dbReference>
<keyword evidence="2" id="KW-0863">Zinc-finger</keyword>
<dbReference type="GO" id="GO:0045041">
    <property type="term" value="P:protein import into mitochondrial intermembrane space"/>
    <property type="evidence" value="ECO:0007669"/>
    <property type="project" value="TreeGrafter"/>
</dbReference>
<sequence length="109" mass="12546">MIIKGHEVRGSVLDEETRCAHYHQEIDRIAIKFYCCETYYPCHQCHEEDGCGEVQVWPKEKWDEKAVLCGGCGHELTVREYLACESACPSCGVAFNPGCRLHKHFYFES</sequence>
<keyword evidence="3" id="KW-0862">Zinc</keyword>
<evidence type="ECO:0000259" key="4">
    <source>
        <dbReference type="PROSITE" id="PS51266"/>
    </source>
</evidence>
<dbReference type="Proteomes" id="UP000077271">
    <property type="component" value="Unassembled WGS sequence"/>
</dbReference>
<proteinExistence type="predicted"/>
<dbReference type="InterPro" id="IPR037274">
    <property type="entry name" value="Znf_CHY_sf"/>
</dbReference>
<comment type="caution">
    <text evidence="5">The sequence shown here is derived from an EMBL/GenBank/DDBJ whole genome shotgun (WGS) entry which is preliminary data.</text>
</comment>
<dbReference type="PANTHER" id="PTHR28082:SF1">
    <property type="entry name" value="HELPER OF TIM PROTEIN 13"/>
    <property type="match status" value="1"/>
</dbReference>
<dbReference type="AlphaFoldDB" id="A0A177KNH7"/>
<keyword evidence="1" id="KW-0479">Metal-binding</keyword>
<dbReference type="RefSeq" id="WP_063975175.1">
    <property type="nucleotide sequence ID" value="NZ_LQWZ01000033.1"/>
</dbReference>
<protein>
    <recommendedName>
        <fullName evidence="4">CHY-type domain-containing protein</fullName>
    </recommendedName>
</protein>
<feature type="domain" description="CHY-type" evidence="4">
    <location>
        <begin position="12"/>
        <end position="93"/>
    </location>
</feature>
<evidence type="ECO:0000313" key="6">
    <source>
        <dbReference type="Proteomes" id="UP000077271"/>
    </source>
</evidence>
<evidence type="ECO:0000256" key="1">
    <source>
        <dbReference type="ARBA" id="ARBA00022723"/>
    </source>
</evidence>
<dbReference type="InterPro" id="IPR008913">
    <property type="entry name" value="Znf_CHY"/>
</dbReference>
<dbReference type="PANTHER" id="PTHR28082">
    <property type="entry name" value="ZINC FINGER PROTEIN"/>
    <property type="match status" value="1"/>
</dbReference>
<dbReference type="EMBL" id="LQWZ01000033">
    <property type="protein sequence ID" value="OAH54536.1"/>
    <property type="molecule type" value="Genomic_DNA"/>
</dbReference>
<gene>
    <name evidence="5" type="ORF">AWH48_08050</name>
</gene>
<dbReference type="Pfam" id="PF05495">
    <property type="entry name" value="zf-CHY"/>
    <property type="match status" value="1"/>
</dbReference>
<accession>A0A177KNH7</accession>
<reference evidence="5 6" key="1">
    <citation type="submission" date="2016-01" db="EMBL/GenBank/DDBJ databases">
        <title>Investigation of taxonomic status of Bacillus aminovorans.</title>
        <authorList>
            <person name="Verma A."/>
            <person name="Pal Y."/>
            <person name="Krishnamurthi S."/>
        </authorList>
    </citation>
    <scope>NUCLEOTIDE SEQUENCE [LARGE SCALE GENOMIC DNA]</scope>
    <source>
        <strain evidence="5 6">DSM 4337</strain>
    </source>
</reference>
<dbReference type="InterPro" id="IPR016694">
    <property type="entry name" value="UCP017292"/>
</dbReference>
<evidence type="ECO:0000313" key="5">
    <source>
        <dbReference type="EMBL" id="OAH54536.1"/>
    </source>
</evidence>
<dbReference type="GO" id="GO:0008270">
    <property type="term" value="F:zinc ion binding"/>
    <property type="evidence" value="ECO:0007669"/>
    <property type="project" value="UniProtKB-KW"/>
</dbReference>
<dbReference type="PROSITE" id="PS51266">
    <property type="entry name" value="ZF_CHY"/>
    <property type="match status" value="1"/>
</dbReference>
<name>A0A177KNH7_9BACI</name>
<evidence type="ECO:0000256" key="3">
    <source>
        <dbReference type="ARBA" id="ARBA00022833"/>
    </source>
</evidence>